<reference evidence="4" key="1">
    <citation type="journal article" date="2019" name="Int. J. Syst. Evol. Microbiol.">
        <title>The Global Catalogue of Microorganisms (GCM) 10K type strain sequencing project: providing services to taxonomists for standard genome sequencing and annotation.</title>
        <authorList>
            <consortium name="The Broad Institute Genomics Platform"/>
            <consortium name="The Broad Institute Genome Sequencing Center for Infectious Disease"/>
            <person name="Wu L."/>
            <person name="Ma J."/>
        </authorList>
    </citation>
    <scope>NUCLEOTIDE SEQUENCE [LARGE SCALE GENOMIC DNA]</scope>
    <source>
        <strain evidence="4">JCM 4866</strain>
    </source>
</reference>
<gene>
    <name evidence="3" type="ORF">GCM10010383_71660</name>
</gene>
<name>A0ABQ2XU11_9ACTN</name>
<dbReference type="InterPro" id="IPR013094">
    <property type="entry name" value="AB_hydrolase_3"/>
</dbReference>
<comment type="caution">
    <text evidence="3">The sequence shown here is derived from an EMBL/GenBank/DDBJ whole genome shotgun (WGS) entry which is preliminary data.</text>
</comment>
<dbReference type="PANTHER" id="PTHR48081:SF8">
    <property type="entry name" value="ALPHA_BETA HYDROLASE FOLD-3 DOMAIN-CONTAINING PROTEIN-RELATED"/>
    <property type="match status" value="1"/>
</dbReference>
<feature type="domain" description="Alpha/beta hydrolase fold-3" evidence="2">
    <location>
        <begin position="80"/>
        <end position="297"/>
    </location>
</feature>
<protein>
    <submittedName>
        <fullName evidence="3">Esterase</fullName>
    </submittedName>
</protein>
<dbReference type="SUPFAM" id="SSF53474">
    <property type="entry name" value="alpha/beta-Hydrolases"/>
    <property type="match status" value="1"/>
</dbReference>
<proteinExistence type="predicted"/>
<dbReference type="PANTHER" id="PTHR48081">
    <property type="entry name" value="AB HYDROLASE SUPERFAMILY PROTEIN C4A8.06C"/>
    <property type="match status" value="1"/>
</dbReference>
<keyword evidence="4" id="KW-1185">Reference proteome</keyword>
<evidence type="ECO:0000259" key="2">
    <source>
        <dbReference type="Pfam" id="PF07859"/>
    </source>
</evidence>
<dbReference type="Proteomes" id="UP000617743">
    <property type="component" value="Unassembled WGS sequence"/>
</dbReference>
<dbReference type="Gene3D" id="3.40.50.1820">
    <property type="entry name" value="alpha/beta hydrolase"/>
    <property type="match status" value="1"/>
</dbReference>
<dbReference type="InterPro" id="IPR050300">
    <property type="entry name" value="GDXG_lipolytic_enzyme"/>
</dbReference>
<organism evidence="3 4">
    <name type="scientific">Streptomyces lomondensis</name>
    <dbReference type="NCBI Taxonomy" id="68229"/>
    <lineage>
        <taxon>Bacteria</taxon>
        <taxon>Bacillati</taxon>
        <taxon>Actinomycetota</taxon>
        <taxon>Actinomycetes</taxon>
        <taxon>Kitasatosporales</taxon>
        <taxon>Streptomycetaceae</taxon>
        <taxon>Streptomyces</taxon>
    </lineage>
</organism>
<accession>A0ABQ2XU11</accession>
<sequence>MPVDPQIAASFALLDGITSYRDAETDPDKRARLVAALTPEPGYDPPPCAVRDVDAPGPHGAVPVRVYAPRNRSRTARPGLVWAHGGGFRFGNLDMPESDMVARELCHRADAIVLSVDYRLAVDGVTYPVPHDDVVAAWRWVAATTTELGLDPGRLALGGASAGGNLAAGAALRLRDEGDLVRPCRLLLAYPVVHRRLPPLPHELRVRMTDIPRLLRFLPEDVEELARTYLGESANHADVVPGYAMPAEADVSGLPPTVIITSEYDDLRASAEVFAEQLARSSVPTRVVMERGVLHGHLNRDPRTTGTNHSLDLLANALTP</sequence>
<keyword evidence="1" id="KW-0378">Hydrolase</keyword>
<dbReference type="RefSeq" id="WP_190054468.1">
    <property type="nucleotide sequence ID" value="NZ_BMWC01000016.1"/>
</dbReference>
<dbReference type="InterPro" id="IPR029058">
    <property type="entry name" value="AB_hydrolase_fold"/>
</dbReference>
<dbReference type="EMBL" id="BMWC01000016">
    <property type="protein sequence ID" value="GGX30985.1"/>
    <property type="molecule type" value="Genomic_DNA"/>
</dbReference>
<evidence type="ECO:0000313" key="3">
    <source>
        <dbReference type="EMBL" id="GGX30985.1"/>
    </source>
</evidence>
<evidence type="ECO:0000256" key="1">
    <source>
        <dbReference type="ARBA" id="ARBA00022801"/>
    </source>
</evidence>
<evidence type="ECO:0000313" key="4">
    <source>
        <dbReference type="Proteomes" id="UP000617743"/>
    </source>
</evidence>
<dbReference type="Pfam" id="PF07859">
    <property type="entry name" value="Abhydrolase_3"/>
    <property type="match status" value="1"/>
</dbReference>